<organism evidence="3 4">
    <name type="scientific">Raineya orbicola</name>
    <dbReference type="NCBI Taxonomy" id="2016530"/>
    <lineage>
        <taxon>Bacteria</taxon>
        <taxon>Pseudomonadati</taxon>
        <taxon>Bacteroidota</taxon>
        <taxon>Cytophagia</taxon>
        <taxon>Cytophagales</taxon>
        <taxon>Raineyaceae</taxon>
        <taxon>Raineya</taxon>
    </lineage>
</organism>
<keyword evidence="4" id="KW-1185">Reference proteome</keyword>
<accession>A0A2N3IG48</accession>
<evidence type="ECO:0000259" key="2">
    <source>
        <dbReference type="PROSITE" id="PS50240"/>
    </source>
</evidence>
<keyword evidence="1" id="KW-1015">Disulfide bond</keyword>
<comment type="caution">
    <text evidence="3">The sequence shown here is derived from an EMBL/GenBank/DDBJ whole genome shotgun (WGS) entry which is preliminary data.</text>
</comment>
<dbReference type="NCBIfam" id="TIGR04183">
    <property type="entry name" value="Por_Secre_tail"/>
    <property type="match status" value="1"/>
</dbReference>
<dbReference type="InterPro" id="IPR043504">
    <property type="entry name" value="Peptidase_S1_PA_chymotrypsin"/>
</dbReference>
<dbReference type="Pfam" id="PF00089">
    <property type="entry name" value="Trypsin"/>
    <property type="match status" value="1"/>
</dbReference>
<dbReference type="InterPro" id="IPR001314">
    <property type="entry name" value="Peptidase_S1A"/>
</dbReference>
<dbReference type="InterPro" id="IPR051487">
    <property type="entry name" value="Ser/Thr_Proteases_Immune/Dev"/>
</dbReference>
<evidence type="ECO:0000313" key="3">
    <source>
        <dbReference type="EMBL" id="PKQ69299.1"/>
    </source>
</evidence>
<gene>
    <name evidence="3" type="ORF">Rain11_1452</name>
</gene>
<dbReference type="SUPFAM" id="SSF50494">
    <property type="entry name" value="Trypsin-like serine proteases"/>
    <property type="match status" value="1"/>
</dbReference>
<dbReference type="PANTHER" id="PTHR24256">
    <property type="entry name" value="TRYPTASE-RELATED"/>
    <property type="match status" value="1"/>
</dbReference>
<evidence type="ECO:0000256" key="1">
    <source>
        <dbReference type="ARBA" id="ARBA00023157"/>
    </source>
</evidence>
<dbReference type="PRINTS" id="PR00722">
    <property type="entry name" value="CHYMOTRYPSIN"/>
</dbReference>
<dbReference type="InterPro" id="IPR009003">
    <property type="entry name" value="Peptidase_S1_PA"/>
</dbReference>
<feature type="domain" description="Peptidase S1" evidence="2">
    <location>
        <begin position="1"/>
        <end position="180"/>
    </location>
</feature>
<evidence type="ECO:0000313" key="4">
    <source>
        <dbReference type="Proteomes" id="UP000233387"/>
    </source>
</evidence>
<proteinExistence type="predicted"/>
<dbReference type="SMART" id="SM00020">
    <property type="entry name" value="Tryp_SPc"/>
    <property type="match status" value="1"/>
</dbReference>
<dbReference type="InterPro" id="IPR001254">
    <property type="entry name" value="Trypsin_dom"/>
</dbReference>
<name>A0A2N3IG48_9BACT</name>
<dbReference type="PROSITE" id="PS50240">
    <property type="entry name" value="TRYPSIN_DOM"/>
    <property type="match status" value="1"/>
</dbReference>
<reference evidence="3 4" key="1">
    <citation type="submission" date="2017-06" db="EMBL/GenBank/DDBJ databases">
        <title>Raineya orbicola gen. nov., sp. nov. a slightly thermophilic bacterium of the phylum Bacteroidetes and the description of Raineyaceae fam. nov.</title>
        <authorList>
            <person name="Albuquerque L."/>
            <person name="Polonia A.R.M."/>
            <person name="Barroso C."/>
            <person name="Froufe H.J.C."/>
            <person name="Lage O."/>
            <person name="Lobo-Da-Cunha A."/>
            <person name="Egas C."/>
            <person name="Da Costa M.S."/>
        </authorList>
    </citation>
    <scope>NUCLEOTIDE SEQUENCE [LARGE SCALE GENOMIC DNA]</scope>
    <source>
        <strain evidence="3 4">SPSPC-11</strain>
    </source>
</reference>
<dbReference type="InterPro" id="IPR026444">
    <property type="entry name" value="Secre_tail"/>
</dbReference>
<dbReference type="GO" id="GO:0004252">
    <property type="term" value="F:serine-type endopeptidase activity"/>
    <property type="evidence" value="ECO:0007669"/>
    <property type="project" value="InterPro"/>
</dbReference>
<dbReference type="CDD" id="cd00190">
    <property type="entry name" value="Tryp_SPc"/>
    <property type="match status" value="1"/>
</dbReference>
<dbReference type="OrthoDB" id="4535652at2"/>
<dbReference type="Gene3D" id="2.40.10.10">
    <property type="entry name" value="Trypsin-like serine proteases"/>
    <property type="match status" value="1"/>
</dbReference>
<sequence length="627" mass="68280">MTNQTLPSQQPVQIAQVIIHPNYNANSFENDIALIRLQTPLIFNEGVQPIQYANPCNLPPELVEEFDIAMLTGWGRSCKNCTASNVLRRVDMPIISNANANQIISTRPGSTLTVTDNMIAFYQPGSGAAPGDSGGPAVVFNGTTPILIGASSWGYFPKDQYPTIYTRVINYAEWIRQNTNIPFGTVVSAISGPNIVCSIPTQYTLTCFPPNAQISYSVSFNLSATMIQPGVLRVSARFPGSAFIEFYVNGNLAARKDVMAVKVSNSDITGPASVCGTPATFSLGNVPSDIAVTWETSPNVSPSSGTGTTATVSSIGTGEAWIEFTLQPCGQKVRKYFNSLSRIEGIQGNNAICSTGSNIYEIEDFVGASYTWTSSANITLTNLAPNRVSATGTSPGEGWIRVDVSVSSFCHTESRWFRKKVWVGLPTAPVVTQPAGATPIAPDTYEFTFYQSPWATTETIRLRSLGAERLVYTRSPNPPSNGPSDLPSDWAVLTSLSPINGVGDIQVNPNRMEVGTITYTVMGQNNCNTPFSTTAPQTTVIIHILPMSASQRVFIYPNPTDEKLHLQAENLGNIKFTLYNKFNQKVAEGEFENRQTLSLKHLPQDVYFLHLHYPDGNIERKQIVLNR</sequence>
<dbReference type="AlphaFoldDB" id="A0A2N3IG48"/>
<dbReference type="GO" id="GO:0006508">
    <property type="term" value="P:proteolysis"/>
    <property type="evidence" value="ECO:0007669"/>
    <property type="project" value="InterPro"/>
</dbReference>
<protein>
    <submittedName>
        <fullName evidence="3">Por secretion system C-terminal sorting domain</fullName>
    </submittedName>
</protein>
<dbReference type="EMBL" id="NKXO01000020">
    <property type="protein sequence ID" value="PKQ69299.1"/>
    <property type="molecule type" value="Genomic_DNA"/>
</dbReference>
<dbReference type="Proteomes" id="UP000233387">
    <property type="component" value="Unassembled WGS sequence"/>
</dbReference>
<dbReference type="Pfam" id="PF18962">
    <property type="entry name" value="Por_Secre_tail"/>
    <property type="match status" value="1"/>
</dbReference>